<accession>A0A427B2R3</accession>
<comment type="caution">
    <text evidence="2">The sequence shown here is derived from an EMBL/GenBank/DDBJ whole genome shotgun (WGS) entry which is preliminary data.</text>
</comment>
<reference evidence="2 3" key="1">
    <citation type="journal article" date="2014" name="Agronomy (Basel)">
        <title>A Draft Genome Sequence for Ensete ventricosum, the Drought-Tolerant Tree Against Hunger.</title>
        <authorList>
            <person name="Harrison J."/>
            <person name="Moore K.A."/>
            <person name="Paszkiewicz K."/>
            <person name="Jones T."/>
            <person name="Grant M."/>
            <person name="Ambacheew D."/>
            <person name="Muzemil S."/>
            <person name="Studholme D.J."/>
        </authorList>
    </citation>
    <scope>NUCLEOTIDE SEQUENCE [LARGE SCALE GENOMIC DNA]</scope>
</reference>
<feature type="region of interest" description="Disordered" evidence="1">
    <location>
        <begin position="99"/>
        <end position="125"/>
    </location>
</feature>
<gene>
    <name evidence="2" type="ORF">B296_00000351</name>
</gene>
<proteinExistence type="predicted"/>
<name>A0A427B2R3_ENSVE</name>
<evidence type="ECO:0000313" key="3">
    <source>
        <dbReference type="Proteomes" id="UP000287651"/>
    </source>
</evidence>
<evidence type="ECO:0000313" key="2">
    <source>
        <dbReference type="EMBL" id="RRT82764.1"/>
    </source>
</evidence>
<feature type="compositionally biased region" description="Polar residues" evidence="1">
    <location>
        <begin position="11"/>
        <end position="20"/>
    </location>
</feature>
<protein>
    <submittedName>
        <fullName evidence="2">Uncharacterized protein</fullName>
    </submittedName>
</protein>
<feature type="compositionally biased region" description="Basic and acidic residues" evidence="1">
    <location>
        <begin position="109"/>
        <end position="119"/>
    </location>
</feature>
<dbReference type="AlphaFoldDB" id="A0A427B2R3"/>
<organism evidence="2 3">
    <name type="scientific">Ensete ventricosum</name>
    <name type="common">Abyssinian banana</name>
    <name type="synonym">Musa ensete</name>
    <dbReference type="NCBI Taxonomy" id="4639"/>
    <lineage>
        <taxon>Eukaryota</taxon>
        <taxon>Viridiplantae</taxon>
        <taxon>Streptophyta</taxon>
        <taxon>Embryophyta</taxon>
        <taxon>Tracheophyta</taxon>
        <taxon>Spermatophyta</taxon>
        <taxon>Magnoliopsida</taxon>
        <taxon>Liliopsida</taxon>
        <taxon>Zingiberales</taxon>
        <taxon>Musaceae</taxon>
        <taxon>Ensete</taxon>
    </lineage>
</organism>
<dbReference type="Proteomes" id="UP000287651">
    <property type="component" value="Unassembled WGS sequence"/>
</dbReference>
<dbReference type="EMBL" id="AMZH03000633">
    <property type="protein sequence ID" value="RRT82764.1"/>
    <property type="molecule type" value="Genomic_DNA"/>
</dbReference>
<evidence type="ECO:0000256" key="1">
    <source>
        <dbReference type="SAM" id="MobiDB-lite"/>
    </source>
</evidence>
<sequence length="211" mass="23753">MQNRGRHSPQCARSNDSSGLVRTEGKRDRRCQLYGRLAGDVYVCMTAREMTELDMVLCFTLVLVWGEPRRPNPQQSKAEQWPAITKPVATATVTECSGAQGFSSDDDPLEKGVRERPATDRVSPAAEMIELEASSGIWRFREAGARTWSSETRKAKAREEDERCSFLEARFRVLMVESLVLIKKSRSVGGVVLEEEIATNKVTSEREQRVQ</sequence>
<feature type="region of interest" description="Disordered" evidence="1">
    <location>
        <begin position="1"/>
        <end position="25"/>
    </location>
</feature>